<feature type="compositionally biased region" description="Basic and acidic residues" evidence="1">
    <location>
        <begin position="130"/>
        <end position="150"/>
    </location>
</feature>
<reference evidence="2" key="1">
    <citation type="submission" date="2022-08" db="EMBL/GenBank/DDBJ databases">
        <title>Novel sulphate-reducing endosymbionts in the free-living metamonad Anaeramoeba.</title>
        <authorList>
            <person name="Jerlstrom-Hultqvist J."/>
            <person name="Cepicka I."/>
            <person name="Gallot-Lavallee L."/>
            <person name="Salas-Leiva D."/>
            <person name="Curtis B.A."/>
            <person name="Zahonova K."/>
            <person name="Pipaliya S."/>
            <person name="Dacks J."/>
            <person name="Roger A.J."/>
        </authorList>
    </citation>
    <scope>NUCLEOTIDE SEQUENCE</scope>
    <source>
        <strain evidence="2">Busselton2</strain>
    </source>
</reference>
<sequence>MEKIEITIEKQNTLRQEIKNITNEIKNGSDLLIQKIHNSKINYLNILKTIEIILDKKFEILLKDKKEKHIKIMQNKKEIKNLKQLKKDKNHIELIRESKKIIVSEKKEGDEDREDDKKKKRKKREKNKKKLIERENEKEKKKEKEKEKEKAGYAKFDLKMKQNRIKLNNDQNTARNLSSRYSGKVCGKKIYSSGKHEIRIKIDRFPKNENSPNCIQLGVIKTENREQLIKNGDYEGTYFFQAWWGHNKKKLESQKYKYENGKSLKEKYPEKIRLNNRYIFTISLDMDKKKLYFKINEKSLGLVWENLPGKVNFFADLWYQNGLENNQITLL</sequence>
<evidence type="ECO:0000256" key="1">
    <source>
        <dbReference type="SAM" id="MobiDB-lite"/>
    </source>
</evidence>
<dbReference type="Proteomes" id="UP001146793">
    <property type="component" value="Unassembled WGS sequence"/>
</dbReference>
<protein>
    <recommendedName>
        <fullName evidence="4">SPRY domain-containing protein</fullName>
    </recommendedName>
</protein>
<name>A0AAV7Z6Y6_9EUKA</name>
<evidence type="ECO:0008006" key="4">
    <source>
        <dbReference type="Google" id="ProtNLM"/>
    </source>
</evidence>
<feature type="compositionally biased region" description="Basic residues" evidence="1">
    <location>
        <begin position="118"/>
        <end position="129"/>
    </location>
</feature>
<proteinExistence type="predicted"/>
<evidence type="ECO:0000313" key="3">
    <source>
        <dbReference type="Proteomes" id="UP001146793"/>
    </source>
</evidence>
<comment type="caution">
    <text evidence="2">The sequence shown here is derived from an EMBL/GenBank/DDBJ whole genome shotgun (WGS) entry which is preliminary data.</text>
</comment>
<dbReference type="EMBL" id="JANTQA010000033">
    <property type="protein sequence ID" value="KAJ3437847.1"/>
    <property type="molecule type" value="Genomic_DNA"/>
</dbReference>
<feature type="region of interest" description="Disordered" evidence="1">
    <location>
        <begin position="106"/>
        <end position="150"/>
    </location>
</feature>
<organism evidence="2 3">
    <name type="scientific">Anaeramoeba flamelloides</name>
    <dbReference type="NCBI Taxonomy" id="1746091"/>
    <lineage>
        <taxon>Eukaryota</taxon>
        <taxon>Metamonada</taxon>
        <taxon>Anaeramoebidae</taxon>
        <taxon>Anaeramoeba</taxon>
    </lineage>
</organism>
<gene>
    <name evidence="2" type="ORF">M0812_17018</name>
</gene>
<dbReference type="Gene3D" id="2.60.120.920">
    <property type="match status" value="1"/>
</dbReference>
<accession>A0AAV7Z6Y6</accession>
<dbReference type="AlphaFoldDB" id="A0AAV7Z6Y6"/>
<dbReference type="InterPro" id="IPR043136">
    <property type="entry name" value="B30.2/SPRY_sf"/>
</dbReference>
<evidence type="ECO:0000313" key="2">
    <source>
        <dbReference type="EMBL" id="KAJ3437847.1"/>
    </source>
</evidence>